<sequence length="965" mass="100816">MPKSGDGDLWPTTDDDTSSAPAKDSATHELPVPDQQKQPERPERPAARDDAPDSPPHEEPSAPVTGQRDEPHAEPERQITRQVSSSAAQERQIKADDPAKADSRPHPDPAWPAAENEPRPGNTPDQANGAARQPGRQEPGTGQHSDSADGGARPEGTQPTSAESTSRQEDSRPGEVRQPAKPQGSARQEPGDARQSADREHGGQQEAPRRDPIRQPESPGRQESGAVARPENGDSQRGPARRPGSLGRQEPGAAARPENGDSQRGPARQPGSLGRQEPGAAARPENGTRQQGSRPGAAWQPEDSGRQEPGPARQPADRDDNRRQESSQPSQARRPESPGRQEPGAPGRPEYGTRKEGARPGTVWPEHGARQEDPRSGAPRQGPFTRGDQNSARAPQTPENAPTSFIRPVKDPRDDDAPPSFTKPGHGAAFRRPGGPDNAATTFIRRDDPPGRTRNTDSATVDLARPEPDRGTDWPPPEPPRAAPERIGGQPGPPAEPDEEKKPRKPLLIAAIAVVAVIALAAGVVFGVPGLSDKLGLTGEDPVAIDPPPAPVSYSPALHGPDTAAPGPTRQGVEQALTGPMADPALGNVNGIVIDPTTGETLYEKNPDAAITPASTGKILTAAAALLSLDPTEQLVTKVVEGEGPGEVIIVGGGDPTISSLEVGEESIYPGAAHLSELVDQVKAGGTQVQTVYIDQSRYAPPGLAPSWLPADVGAGYIAPIVPAMLDGDRQGDATENYSPRTTDPGRTLVEAFADRVGAAPADSIEKKAPADAKVLGEIRSAPVTQLVDNMLNRSENTLADTLAHEVAIRAGAEPSFEGGSKAMLDVLRQNGFDVEGTVLRDGSGMSEENKMTARLLGEVLAVAAGPDGKDPRTAKLRPLLGGLPVAGGSGTLADRYTEADAVAGKGWVRAKTGSLTGINSLAGIVLDEDDRPLVFAFLTSGTVATSARPALDGVTAVLRGCGCR</sequence>
<keyword evidence="2 4" id="KW-0378">Hydrolase</keyword>
<dbReference type="Gene3D" id="3.40.710.10">
    <property type="entry name" value="DD-peptidase/beta-lactamase superfamily"/>
    <property type="match status" value="2"/>
</dbReference>
<comment type="caution">
    <text evidence="4">The sequence shown here is derived from an EMBL/GenBank/DDBJ whole genome shotgun (WGS) entry which is preliminary data.</text>
</comment>
<comment type="similarity">
    <text evidence="1">Belongs to the peptidase S13 family.</text>
</comment>
<evidence type="ECO:0000313" key="5">
    <source>
        <dbReference type="Proteomes" id="UP001595859"/>
    </source>
</evidence>
<feature type="compositionally biased region" description="Basic and acidic residues" evidence="3">
    <location>
        <begin position="166"/>
        <end position="175"/>
    </location>
</feature>
<dbReference type="PRINTS" id="PR00922">
    <property type="entry name" value="DADACBPTASE3"/>
</dbReference>
<feature type="compositionally biased region" description="Basic and acidic residues" evidence="3">
    <location>
        <begin position="315"/>
        <end position="325"/>
    </location>
</feature>
<evidence type="ECO:0000256" key="1">
    <source>
        <dbReference type="ARBA" id="ARBA00006096"/>
    </source>
</evidence>
<dbReference type="RefSeq" id="WP_378056376.1">
    <property type="nucleotide sequence ID" value="NZ_JBHSIS010000006.1"/>
</dbReference>
<feature type="region of interest" description="Disordered" evidence="3">
    <location>
        <begin position="542"/>
        <end position="571"/>
    </location>
</feature>
<feature type="compositionally biased region" description="Basic and acidic residues" evidence="3">
    <location>
        <begin position="189"/>
        <end position="214"/>
    </location>
</feature>
<dbReference type="Proteomes" id="UP001595859">
    <property type="component" value="Unassembled WGS sequence"/>
</dbReference>
<evidence type="ECO:0000256" key="2">
    <source>
        <dbReference type="ARBA" id="ARBA00022801"/>
    </source>
</evidence>
<feature type="compositionally biased region" description="Basic and acidic residues" evidence="3">
    <location>
        <begin position="444"/>
        <end position="455"/>
    </location>
</feature>
<keyword evidence="4" id="KW-0645">Protease</keyword>
<dbReference type="InterPro" id="IPR000667">
    <property type="entry name" value="Peptidase_S13"/>
</dbReference>
<feature type="compositionally biased region" description="Basic and acidic residues" evidence="3">
    <location>
        <begin position="91"/>
        <end position="107"/>
    </location>
</feature>
<evidence type="ECO:0000256" key="3">
    <source>
        <dbReference type="SAM" id="MobiDB-lite"/>
    </source>
</evidence>
<feature type="compositionally biased region" description="Polar residues" evidence="3">
    <location>
        <begin position="80"/>
        <end position="89"/>
    </location>
</feature>
<dbReference type="Pfam" id="PF02113">
    <property type="entry name" value="Peptidase_S13"/>
    <property type="match status" value="2"/>
</dbReference>
<gene>
    <name evidence="4" type="primary">dacB</name>
    <name evidence="4" type="ORF">ACFPCV_13035</name>
</gene>
<reference evidence="5" key="1">
    <citation type="journal article" date="2019" name="Int. J. Syst. Evol. Microbiol.">
        <title>The Global Catalogue of Microorganisms (GCM) 10K type strain sequencing project: providing services to taxonomists for standard genome sequencing and annotation.</title>
        <authorList>
            <consortium name="The Broad Institute Genomics Platform"/>
            <consortium name="The Broad Institute Genome Sequencing Center for Infectious Disease"/>
            <person name="Wu L."/>
            <person name="Ma J."/>
        </authorList>
    </citation>
    <scope>NUCLEOTIDE SEQUENCE [LARGE SCALE GENOMIC DNA]</scope>
    <source>
        <strain evidence="5">ZS-22-S1</strain>
    </source>
</reference>
<proteinExistence type="inferred from homology"/>
<feature type="compositionally biased region" description="Basic and acidic residues" evidence="3">
    <location>
        <begin position="67"/>
        <end position="79"/>
    </location>
</feature>
<keyword evidence="5" id="KW-1185">Reference proteome</keyword>
<name>A0ABV9S1X2_9PSEU</name>
<organism evidence="4 5">
    <name type="scientific">Actinophytocola glycyrrhizae</name>
    <dbReference type="NCBI Taxonomy" id="2044873"/>
    <lineage>
        <taxon>Bacteria</taxon>
        <taxon>Bacillati</taxon>
        <taxon>Actinomycetota</taxon>
        <taxon>Actinomycetes</taxon>
        <taxon>Pseudonocardiales</taxon>
        <taxon>Pseudonocardiaceae</taxon>
    </lineage>
</organism>
<dbReference type="EMBL" id="JBHSIS010000006">
    <property type="protein sequence ID" value="MFC4854432.1"/>
    <property type="molecule type" value="Genomic_DNA"/>
</dbReference>
<dbReference type="InterPro" id="IPR012338">
    <property type="entry name" value="Beta-lactam/transpept-like"/>
</dbReference>
<accession>A0ABV9S1X2</accession>
<feature type="compositionally biased region" description="Polar residues" evidence="3">
    <location>
        <begin position="387"/>
        <end position="403"/>
    </location>
</feature>
<dbReference type="PANTHER" id="PTHR30023:SF0">
    <property type="entry name" value="PENICILLIN-SENSITIVE CARBOXYPEPTIDASE A"/>
    <property type="match status" value="1"/>
</dbReference>
<dbReference type="SUPFAM" id="SSF56601">
    <property type="entry name" value="beta-lactamase/transpeptidase-like"/>
    <property type="match status" value="1"/>
</dbReference>
<feature type="region of interest" description="Disordered" evidence="3">
    <location>
        <begin position="1"/>
        <end position="502"/>
    </location>
</feature>
<keyword evidence="4" id="KW-0121">Carboxypeptidase</keyword>
<feature type="compositionally biased region" description="Basic and acidic residues" evidence="3">
    <location>
        <begin position="37"/>
        <end position="60"/>
    </location>
</feature>
<evidence type="ECO:0000313" key="4">
    <source>
        <dbReference type="EMBL" id="MFC4854432.1"/>
    </source>
</evidence>
<dbReference type="EC" id="3.4.16.4" evidence="4"/>
<protein>
    <submittedName>
        <fullName evidence="4">D-alanyl-D-alanine carboxypeptidase/D-alanyl-D-alanine-endopeptidase</fullName>
        <ecNumber evidence="4">3.4.16.4</ecNumber>
    </submittedName>
</protein>
<dbReference type="PANTHER" id="PTHR30023">
    <property type="entry name" value="D-ALANYL-D-ALANINE CARBOXYPEPTIDASE"/>
    <property type="match status" value="1"/>
</dbReference>
<dbReference type="NCBIfam" id="TIGR00666">
    <property type="entry name" value="PBP4"/>
    <property type="match status" value="1"/>
</dbReference>
<dbReference type="GO" id="GO:0009002">
    <property type="term" value="F:serine-type D-Ala-D-Ala carboxypeptidase activity"/>
    <property type="evidence" value="ECO:0007669"/>
    <property type="project" value="UniProtKB-EC"/>
</dbReference>